<dbReference type="GeneID" id="28941961"/>
<dbReference type="AlphaFoldDB" id="A0A0W4ZDY5"/>
<comment type="caution">
    <text evidence="3">The sequence shown here is derived from an EMBL/GenBank/DDBJ whole genome shotgun (WGS) entry which is preliminary data.</text>
</comment>
<dbReference type="InterPro" id="IPR037047">
    <property type="entry name" value="PITH_dom_sf"/>
</dbReference>
<dbReference type="PANTHER" id="PTHR12175">
    <property type="entry name" value="AD039 HT014 THIOREDOXIN FAMILY TRP26"/>
    <property type="match status" value="1"/>
</dbReference>
<proteinExistence type="inferred from homology"/>
<name>A0A0W4ZDY5_PNEJ7</name>
<dbReference type="InterPro" id="IPR010400">
    <property type="entry name" value="PITH_dom"/>
</dbReference>
<dbReference type="InterPro" id="IPR008979">
    <property type="entry name" value="Galactose-bd-like_sf"/>
</dbReference>
<dbReference type="SUPFAM" id="SSF49785">
    <property type="entry name" value="Galactose-binding domain-like"/>
    <property type="match status" value="1"/>
</dbReference>
<comment type="similarity">
    <text evidence="1">Belongs to the PITHD1 family.</text>
</comment>
<dbReference type="VEuPathDB" id="FungiDB:T551_03443"/>
<dbReference type="GO" id="GO:0005737">
    <property type="term" value="C:cytoplasm"/>
    <property type="evidence" value="ECO:0007669"/>
    <property type="project" value="UniProtKB-ARBA"/>
</dbReference>
<evidence type="ECO:0000256" key="1">
    <source>
        <dbReference type="ARBA" id="ARBA00025788"/>
    </source>
</evidence>
<dbReference type="PANTHER" id="PTHR12175:SF1">
    <property type="entry name" value="PITH DOMAIN-CONTAINING PROTEIN 1"/>
    <property type="match status" value="1"/>
</dbReference>
<gene>
    <name evidence="3" type="ORF">T551_03443</name>
</gene>
<dbReference type="GO" id="GO:0005634">
    <property type="term" value="C:nucleus"/>
    <property type="evidence" value="ECO:0007669"/>
    <property type="project" value="TreeGrafter"/>
</dbReference>
<dbReference type="EMBL" id="LFWA01000017">
    <property type="protein sequence ID" value="KTW26526.1"/>
    <property type="molecule type" value="Genomic_DNA"/>
</dbReference>
<feature type="domain" description="PITH" evidence="2">
    <location>
        <begin position="7"/>
        <end position="152"/>
    </location>
</feature>
<dbReference type="STRING" id="1408657.A0A0W4ZDY5"/>
<reference evidence="4" key="1">
    <citation type="journal article" date="2016" name="Nat. Commun.">
        <title>Genome analysis of three Pneumocystis species reveals adaptation mechanisms to life exclusively in mammalian hosts.</title>
        <authorList>
            <person name="Ma L."/>
            <person name="Chen Z."/>
            <person name="Huang D.W."/>
            <person name="Kutty G."/>
            <person name="Ishihara M."/>
            <person name="Wang H."/>
            <person name="Abouelleil A."/>
            <person name="Bishop L."/>
            <person name="Davey E."/>
            <person name="Deng R."/>
            <person name="Deng X."/>
            <person name="Fan L."/>
            <person name="Fantoni G."/>
            <person name="Fitzgerald M."/>
            <person name="Gogineni E."/>
            <person name="Goldberg J.M."/>
            <person name="Handley G."/>
            <person name="Hu X."/>
            <person name="Huber C."/>
            <person name="Jiao X."/>
            <person name="Jones K."/>
            <person name="Levin J.Z."/>
            <person name="Liu Y."/>
            <person name="Macdonald P."/>
            <person name="Melnikov A."/>
            <person name="Raley C."/>
            <person name="Sassi M."/>
            <person name="Sherman B.T."/>
            <person name="Song X."/>
            <person name="Sykes S."/>
            <person name="Tran B."/>
            <person name="Walsh L."/>
            <person name="Xia Y."/>
            <person name="Yang J."/>
            <person name="Young S."/>
            <person name="Zeng Q."/>
            <person name="Zheng X."/>
            <person name="Stephens R."/>
            <person name="Nusbaum C."/>
            <person name="Birren B.W."/>
            <person name="Azadi P."/>
            <person name="Lempicki R.A."/>
            <person name="Cuomo C.A."/>
            <person name="Kovacs J.A."/>
        </authorList>
    </citation>
    <scope>NUCLEOTIDE SEQUENCE [LARGE SCALE GENOMIC DNA]</scope>
    <source>
        <strain evidence="4">RU7</strain>
    </source>
</reference>
<dbReference type="PROSITE" id="PS51532">
    <property type="entry name" value="PITH"/>
    <property type="match status" value="1"/>
</dbReference>
<organism evidence="3 4">
    <name type="scientific">Pneumocystis jirovecii (strain RU7)</name>
    <name type="common">Human pneumocystis pneumonia agent</name>
    <dbReference type="NCBI Taxonomy" id="1408657"/>
    <lineage>
        <taxon>Eukaryota</taxon>
        <taxon>Fungi</taxon>
        <taxon>Dikarya</taxon>
        <taxon>Ascomycota</taxon>
        <taxon>Taphrinomycotina</taxon>
        <taxon>Pneumocystomycetes</taxon>
        <taxon>Pneumocystaceae</taxon>
        <taxon>Pneumocystis</taxon>
    </lineage>
</organism>
<evidence type="ECO:0000313" key="3">
    <source>
        <dbReference type="EMBL" id="KTW26526.1"/>
    </source>
</evidence>
<accession>A0A0W4ZDY5</accession>
<dbReference type="Pfam" id="PF06201">
    <property type="entry name" value="PITH"/>
    <property type="match status" value="1"/>
</dbReference>
<evidence type="ECO:0000259" key="2">
    <source>
        <dbReference type="PROSITE" id="PS51532"/>
    </source>
</evidence>
<sequence length="152" mass="17088">MKHLGCSNEAYEDDALWLFPRIYHDAVYTLNEARPGMGRSIIKPWDERLNTTKILESDADAQLIVYIPFTGTVKLKSIVLRALPDTSSPQTCHIFMNRDDIDFDTVESLTPIQTLNLVAPENAGQATPNLLDHTETHVTSHTVASIPYSRHI</sequence>
<keyword evidence="4" id="KW-1185">Reference proteome</keyword>
<dbReference type="Gene3D" id="2.60.120.470">
    <property type="entry name" value="PITH domain"/>
    <property type="match status" value="1"/>
</dbReference>
<protein>
    <recommendedName>
        <fullName evidence="2">PITH domain-containing protein</fullName>
    </recommendedName>
</protein>
<dbReference type="InterPro" id="IPR045099">
    <property type="entry name" value="PITH1-like"/>
</dbReference>
<dbReference type="RefSeq" id="XP_018228055.1">
    <property type="nucleotide sequence ID" value="XM_018375706.1"/>
</dbReference>
<dbReference type="Proteomes" id="UP000053447">
    <property type="component" value="Unassembled WGS sequence"/>
</dbReference>
<dbReference type="OrthoDB" id="2635at2759"/>
<evidence type="ECO:0000313" key="4">
    <source>
        <dbReference type="Proteomes" id="UP000053447"/>
    </source>
</evidence>